<gene>
    <name evidence="1" type="ORF">DERF_008142</name>
</gene>
<reference evidence="1" key="1">
    <citation type="submission" date="2013-05" db="EMBL/GenBank/DDBJ databases">
        <authorList>
            <person name="Yim A.K.Y."/>
            <person name="Chan T.F."/>
            <person name="Ji K.M."/>
            <person name="Liu X.Y."/>
            <person name="Zhou J.W."/>
            <person name="Li R.Q."/>
            <person name="Yang K.Y."/>
            <person name="Li J."/>
            <person name="Li M."/>
            <person name="Law P.T.W."/>
            <person name="Wu Y.L."/>
            <person name="Cai Z.L."/>
            <person name="Qin H."/>
            <person name="Bao Y."/>
            <person name="Leung R.K.K."/>
            <person name="Ng P.K.S."/>
            <person name="Zou J."/>
            <person name="Zhong X.J."/>
            <person name="Ran P.X."/>
            <person name="Zhong N.S."/>
            <person name="Liu Z.G."/>
            <person name="Tsui S.K.W."/>
        </authorList>
    </citation>
    <scope>NUCLEOTIDE SEQUENCE</scope>
    <source>
        <strain evidence="1">Derf</strain>
        <tissue evidence="1">Whole organism</tissue>
    </source>
</reference>
<protein>
    <submittedName>
        <fullName evidence="1">Uncharacterized protein</fullName>
    </submittedName>
</protein>
<accession>A0A922L406</accession>
<comment type="caution">
    <text evidence="1">The sequence shown here is derived from an EMBL/GenBank/DDBJ whole genome shotgun (WGS) entry which is preliminary data.</text>
</comment>
<sequence>MIIPIKFAANQVLCIANHIDCGPPASNIRIDALSLVDKRWARIQPAVPPPTIMKSKYDPFTGIGTFTK</sequence>
<proteinExistence type="predicted"/>
<name>A0A922L406_DERFA</name>
<evidence type="ECO:0000313" key="2">
    <source>
        <dbReference type="Proteomes" id="UP000790347"/>
    </source>
</evidence>
<dbReference type="Proteomes" id="UP000790347">
    <property type="component" value="Unassembled WGS sequence"/>
</dbReference>
<evidence type="ECO:0000313" key="1">
    <source>
        <dbReference type="EMBL" id="KAH9517468.1"/>
    </source>
</evidence>
<reference evidence="1" key="2">
    <citation type="journal article" date="2022" name="Res Sq">
        <title>Comparative Genomics Reveals Insights into the Divergent Evolution of Astigmatic Mites and Household Pest Adaptations.</title>
        <authorList>
            <person name="Xiong Q."/>
            <person name="Wan A.T.-Y."/>
            <person name="Liu X.-Y."/>
            <person name="Fung C.S.-H."/>
            <person name="Xiao X."/>
            <person name="Malainual N."/>
            <person name="Hou J."/>
            <person name="Wang L."/>
            <person name="Wang M."/>
            <person name="Yang K."/>
            <person name="Cui Y."/>
            <person name="Leung E."/>
            <person name="Nong W."/>
            <person name="Shin S.-K."/>
            <person name="Au S."/>
            <person name="Jeong K.Y."/>
            <person name="Chew F.T."/>
            <person name="Hui J."/>
            <person name="Leung T.F."/>
            <person name="Tungtrongchitr A."/>
            <person name="Zhong N."/>
            <person name="Liu Z."/>
            <person name="Tsui S."/>
        </authorList>
    </citation>
    <scope>NUCLEOTIDE SEQUENCE</scope>
    <source>
        <strain evidence="1">Derf</strain>
        <tissue evidence="1">Whole organism</tissue>
    </source>
</reference>
<organism evidence="1 2">
    <name type="scientific">Dermatophagoides farinae</name>
    <name type="common">American house dust mite</name>
    <dbReference type="NCBI Taxonomy" id="6954"/>
    <lineage>
        <taxon>Eukaryota</taxon>
        <taxon>Metazoa</taxon>
        <taxon>Ecdysozoa</taxon>
        <taxon>Arthropoda</taxon>
        <taxon>Chelicerata</taxon>
        <taxon>Arachnida</taxon>
        <taxon>Acari</taxon>
        <taxon>Acariformes</taxon>
        <taxon>Sarcoptiformes</taxon>
        <taxon>Astigmata</taxon>
        <taxon>Psoroptidia</taxon>
        <taxon>Analgoidea</taxon>
        <taxon>Pyroglyphidae</taxon>
        <taxon>Dermatophagoidinae</taxon>
        <taxon>Dermatophagoides</taxon>
    </lineage>
</organism>
<dbReference type="AlphaFoldDB" id="A0A922L406"/>
<keyword evidence="2" id="KW-1185">Reference proteome</keyword>
<dbReference type="EMBL" id="ASGP02000003">
    <property type="protein sequence ID" value="KAH9517468.1"/>
    <property type="molecule type" value="Genomic_DNA"/>
</dbReference>